<name>A0ABS7HW18_9MICO</name>
<feature type="domain" description="Bacteriophage T5 Orf172 DNA-binding" evidence="1">
    <location>
        <begin position="98"/>
        <end position="166"/>
    </location>
</feature>
<dbReference type="InterPro" id="IPR018306">
    <property type="entry name" value="Phage_T5_Orf172_DNA-bd"/>
</dbReference>
<comment type="caution">
    <text evidence="2">The sequence shown here is derived from an EMBL/GenBank/DDBJ whole genome shotgun (WGS) entry which is preliminary data.</text>
</comment>
<accession>A0ABS7HW18</accession>
<dbReference type="SMART" id="SM00974">
    <property type="entry name" value="T5orf172"/>
    <property type="match status" value="1"/>
</dbReference>
<proteinExistence type="predicted"/>
<dbReference type="EMBL" id="JAEUAX010000001">
    <property type="protein sequence ID" value="MBW9108796.1"/>
    <property type="molecule type" value="Genomic_DNA"/>
</dbReference>
<evidence type="ECO:0000259" key="1">
    <source>
        <dbReference type="SMART" id="SM00974"/>
    </source>
</evidence>
<evidence type="ECO:0000313" key="2">
    <source>
        <dbReference type="EMBL" id="MBW9108796.1"/>
    </source>
</evidence>
<organism evidence="2 3">
    <name type="scientific">Microbacterium ureisolvens</name>
    <dbReference type="NCBI Taxonomy" id="2781186"/>
    <lineage>
        <taxon>Bacteria</taxon>
        <taxon>Bacillati</taxon>
        <taxon>Actinomycetota</taxon>
        <taxon>Actinomycetes</taxon>
        <taxon>Micrococcales</taxon>
        <taxon>Microbacteriaceae</taxon>
        <taxon>Microbacterium</taxon>
    </lineage>
</organism>
<reference evidence="2 3" key="1">
    <citation type="journal article" date="2021" name="MBio">
        <title>Poor Competitiveness of Bradyrhizobium in Pigeon Pea Root Colonization in Indian Soils.</title>
        <authorList>
            <person name="Chalasani D."/>
            <person name="Basu A."/>
            <person name="Pullabhotla S.V.S.R.N."/>
            <person name="Jorrin B."/>
            <person name="Neal A.L."/>
            <person name="Poole P.S."/>
            <person name="Podile A.R."/>
            <person name="Tkacz A."/>
        </authorList>
    </citation>
    <scope>NUCLEOTIDE SEQUENCE [LARGE SCALE GENOMIC DNA]</scope>
    <source>
        <strain evidence="2 3">HU12</strain>
    </source>
</reference>
<dbReference type="Proteomes" id="UP000777440">
    <property type="component" value="Unassembled WGS sequence"/>
</dbReference>
<sequence length="189" mass="20740">MPVNPPAARCLVDDDGCRGPVPADAPVALCEAHLAAAGEWAYAHYGVADALPSPCLLCGSRLGVRYPSGWLCGVCEWRYGDLPDDDIAPPRVEVVYYLRYDDRVKIGTSANPRQRFGAIWHDELLAFERGGRALEQRRHAQFAADRFGGTEWFRRSDALSAHIAALAAGVDDPWELHARWLSEALAARG</sequence>
<protein>
    <submittedName>
        <fullName evidence="2">GIY-YIG nuclease family protein</fullName>
    </submittedName>
</protein>
<gene>
    <name evidence="2" type="ORF">JNB61_03340</name>
</gene>
<keyword evidence="3" id="KW-1185">Reference proteome</keyword>
<evidence type="ECO:0000313" key="3">
    <source>
        <dbReference type="Proteomes" id="UP000777440"/>
    </source>
</evidence>